<dbReference type="WBParaSite" id="PSAMB.scaffold4755size13638.g25090.t1">
    <property type="protein sequence ID" value="PSAMB.scaffold4755size13638.g25090.t1"/>
    <property type="gene ID" value="PSAMB.scaffold4755size13638.g25090"/>
</dbReference>
<dbReference type="SUPFAM" id="SSF53474">
    <property type="entry name" value="alpha/beta-Hydrolases"/>
    <property type="match status" value="1"/>
</dbReference>
<dbReference type="Pfam" id="PF02450">
    <property type="entry name" value="LCAT"/>
    <property type="match status" value="1"/>
</dbReference>
<evidence type="ECO:0000313" key="3">
    <source>
        <dbReference type="WBParaSite" id="PSAMB.scaffold4755size13638.g25090.t1"/>
    </source>
</evidence>
<feature type="chain" id="PRO_5037572513" evidence="1">
    <location>
        <begin position="24"/>
        <end position="423"/>
    </location>
</feature>
<dbReference type="InterPro" id="IPR003386">
    <property type="entry name" value="LACT/PDAT_acylTrfase"/>
</dbReference>
<dbReference type="Gene3D" id="3.40.50.1820">
    <property type="entry name" value="alpha/beta hydrolase"/>
    <property type="match status" value="2"/>
</dbReference>
<dbReference type="InterPro" id="IPR029058">
    <property type="entry name" value="AB_hydrolase_fold"/>
</dbReference>
<keyword evidence="1" id="KW-0732">Signal</keyword>
<protein>
    <submittedName>
        <fullName evidence="3">Group XV phospholipase A2</fullName>
    </submittedName>
</protein>
<feature type="signal peptide" evidence="1">
    <location>
        <begin position="1"/>
        <end position="23"/>
    </location>
</feature>
<dbReference type="GO" id="GO:0006629">
    <property type="term" value="P:lipid metabolic process"/>
    <property type="evidence" value="ECO:0007669"/>
    <property type="project" value="InterPro"/>
</dbReference>
<dbReference type="Proteomes" id="UP000887566">
    <property type="component" value="Unplaced"/>
</dbReference>
<dbReference type="AlphaFoldDB" id="A0A914WQC2"/>
<dbReference type="PANTHER" id="PTHR11440">
    <property type="entry name" value="LECITHIN-CHOLESTEROL ACYLTRANSFERASE-RELATED"/>
    <property type="match status" value="1"/>
</dbReference>
<evidence type="ECO:0000313" key="2">
    <source>
        <dbReference type="Proteomes" id="UP000887566"/>
    </source>
</evidence>
<name>A0A914WQC2_9BILA</name>
<sequence>MGLLVVCSALMVLCCSYISMTEAFTPYRKLGEPTKPGWPVVLVPGDGGSQIEAKLVGKPEVVHYVCQKVTQDYFDLWLNLELFLPYVIDCWVDNMKLFFNETTNRTENSPGVVTRVPGWGNTSTVEWLDPSKSSSGLYYTTLVEKMVTLGYRRGKDVVGAPYDWRHGPGQFDNYFDKLKELIENTYRYNGNKKVVVVGHSMGNPVMLYFYNSLVTQEWKDKFIRSHVSMAGAWGGSLKIMKLFASGYNMGHYRIVLPPSKLRTMQRSFGSSAFLMPSYNLWDRSEVLASSPERNYTLANLEQFFTDINFEDGYRMYKQNAFMLGNLSGPGVEVHCIYSLGMDTPERFEWSKGYFPDYQPTTIHFGEGDGTVNQRSLETCLKWVENNNNKPVTKYVLNKVEHLDILNNAEAISYVLKALYQDLK</sequence>
<keyword evidence="2" id="KW-1185">Reference proteome</keyword>
<evidence type="ECO:0000256" key="1">
    <source>
        <dbReference type="SAM" id="SignalP"/>
    </source>
</evidence>
<proteinExistence type="predicted"/>
<dbReference type="GO" id="GO:0008374">
    <property type="term" value="F:O-acyltransferase activity"/>
    <property type="evidence" value="ECO:0007669"/>
    <property type="project" value="InterPro"/>
</dbReference>
<organism evidence="2 3">
    <name type="scientific">Plectus sambesii</name>
    <dbReference type="NCBI Taxonomy" id="2011161"/>
    <lineage>
        <taxon>Eukaryota</taxon>
        <taxon>Metazoa</taxon>
        <taxon>Ecdysozoa</taxon>
        <taxon>Nematoda</taxon>
        <taxon>Chromadorea</taxon>
        <taxon>Plectida</taxon>
        <taxon>Plectina</taxon>
        <taxon>Plectoidea</taxon>
        <taxon>Plectidae</taxon>
        <taxon>Plectus</taxon>
    </lineage>
</organism>
<reference evidence="3" key="1">
    <citation type="submission" date="2022-11" db="UniProtKB">
        <authorList>
            <consortium name="WormBaseParasite"/>
        </authorList>
    </citation>
    <scope>IDENTIFICATION</scope>
</reference>
<accession>A0A914WQC2</accession>